<comment type="function">
    <text evidence="5">Functions as a ribosomal silencing factor. Interacts with ribosomal protein uL14 (rplN), blocking formation of intersubunit bridge B8. Prevents association of the 30S and 50S ribosomal subunits and the formation of functional ribosomes, thus repressing translation.</text>
</comment>
<dbReference type="FunFam" id="3.30.460.10:FF:000015">
    <property type="entry name" value="Ribosomal silencing factor RsfS"/>
    <property type="match status" value="1"/>
</dbReference>
<evidence type="ECO:0000256" key="3">
    <source>
        <dbReference type="ARBA" id="ARBA00022491"/>
    </source>
</evidence>
<dbReference type="HAMAP" id="MF_01477">
    <property type="entry name" value="Iojap_RsfS"/>
    <property type="match status" value="1"/>
</dbReference>
<dbReference type="Gene3D" id="3.30.460.10">
    <property type="entry name" value="Beta Polymerase, domain 2"/>
    <property type="match status" value="1"/>
</dbReference>
<comment type="subcellular location">
    <subcellularLocation>
        <location evidence="5">Cytoplasm</location>
    </subcellularLocation>
</comment>
<dbReference type="GO" id="GO:0042256">
    <property type="term" value="P:cytosolic ribosome assembly"/>
    <property type="evidence" value="ECO:0007669"/>
    <property type="project" value="UniProtKB-UniRule"/>
</dbReference>
<reference evidence="7" key="1">
    <citation type="submission" date="2016-10" db="EMBL/GenBank/DDBJ databases">
        <authorList>
            <person name="Varghese N."/>
            <person name="Submissions S."/>
        </authorList>
    </citation>
    <scope>NUCLEOTIDE SEQUENCE [LARGE SCALE GENOMIC DNA]</scope>
    <source>
        <strain evidence="7">CGMCC 1.3566</strain>
    </source>
</reference>
<evidence type="ECO:0000313" key="7">
    <source>
        <dbReference type="Proteomes" id="UP000199095"/>
    </source>
</evidence>
<dbReference type="GO" id="GO:0005737">
    <property type="term" value="C:cytoplasm"/>
    <property type="evidence" value="ECO:0007669"/>
    <property type="project" value="UniProtKB-SubCell"/>
</dbReference>
<comment type="similarity">
    <text evidence="1 5">Belongs to the Iojap/RsfS family.</text>
</comment>
<organism evidence="6 7">
    <name type="scientific">Salinibacillus kushneri</name>
    <dbReference type="NCBI Taxonomy" id="237682"/>
    <lineage>
        <taxon>Bacteria</taxon>
        <taxon>Bacillati</taxon>
        <taxon>Bacillota</taxon>
        <taxon>Bacilli</taxon>
        <taxon>Bacillales</taxon>
        <taxon>Bacillaceae</taxon>
        <taxon>Salinibacillus</taxon>
    </lineage>
</organism>
<dbReference type="GO" id="GO:0090071">
    <property type="term" value="P:negative regulation of ribosome biogenesis"/>
    <property type="evidence" value="ECO:0007669"/>
    <property type="project" value="UniProtKB-UniRule"/>
</dbReference>
<dbReference type="GO" id="GO:0017148">
    <property type="term" value="P:negative regulation of translation"/>
    <property type="evidence" value="ECO:0007669"/>
    <property type="project" value="UniProtKB-UniRule"/>
</dbReference>
<evidence type="ECO:0000256" key="4">
    <source>
        <dbReference type="ARBA" id="ARBA00022845"/>
    </source>
</evidence>
<keyword evidence="4 5" id="KW-0810">Translation regulation</keyword>
<sequence>MESTDLLQIAATACDDKQGKDIVALDMKNVSLIADYFLICHGNNERQVQSIAREIKDKVEENGVDVKKMEGFDQSRWILVDLDDVVCHIFHKEERSYYNLERLWGDAAKVPDENLFVKSEE</sequence>
<dbReference type="PANTHER" id="PTHR21043">
    <property type="entry name" value="IOJAP SUPERFAMILY ORTHOLOG"/>
    <property type="match status" value="1"/>
</dbReference>
<evidence type="ECO:0000256" key="2">
    <source>
        <dbReference type="ARBA" id="ARBA00022490"/>
    </source>
</evidence>
<keyword evidence="7" id="KW-1185">Reference proteome</keyword>
<dbReference type="NCBIfam" id="TIGR00090">
    <property type="entry name" value="rsfS_iojap_ybeB"/>
    <property type="match status" value="1"/>
</dbReference>
<dbReference type="EMBL" id="FOHJ01000006">
    <property type="protein sequence ID" value="SET65431.1"/>
    <property type="molecule type" value="Genomic_DNA"/>
</dbReference>
<gene>
    <name evidence="5" type="primary">rsfS</name>
    <name evidence="6" type="ORF">SAMN05421676_106204</name>
</gene>
<accession>A0A1I0G680</accession>
<evidence type="ECO:0000313" key="6">
    <source>
        <dbReference type="EMBL" id="SET65431.1"/>
    </source>
</evidence>
<dbReference type="AlphaFoldDB" id="A0A1I0G680"/>
<dbReference type="GO" id="GO:0043023">
    <property type="term" value="F:ribosomal large subunit binding"/>
    <property type="evidence" value="ECO:0007669"/>
    <property type="project" value="TreeGrafter"/>
</dbReference>
<evidence type="ECO:0000256" key="1">
    <source>
        <dbReference type="ARBA" id="ARBA00010574"/>
    </source>
</evidence>
<keyword evidence="3 5" id="KW-0678">Repressor</keyword>
<dbReference type="InterPro" id="IPR043519">
    <property type="entry name" value="NT_sf"/>
</dbReference>
<keyword evidence="2 5" id="KW-0963">Cytoplasm</keyword>
<dbReference type="STRING" id="237682.SAMN05421676_106204"/>
<proteinExistence type="inferred from homology"/>
<dbReference type="Proteomes" id="UP000199095">
    <property type="component" value="Unassembled WGS sequence"/>
</dbReference>
<dbReference type="SUPFAM" id="SSF81301">
    <property type="entry name" value="Nucleotidyltransferase"/>
    <property type="match status" value="1"/>
</dbReference>
<dbReference type="RefSeq" id="WP_093135467.1">
    <property type="nucleotide sequence ID" value="NZ_FOHJ01000006.1"/>
</dbReference>
<name>A0A1I0G680_9BACI</name>
<evidence type="ECO:0000256" key="5">
    <source>
        <dbReference type="HAMAP-Rule" id="MF_01477"/>
    </source>
</evidence>
<dbReference type="InterPro" id="IPR004394">
    <property type="entry name" value="Iojap/RsfS/C7orf30"/>
</dbReference>
<dbReference type="Pfam" id="PF02410">
    <property type="entry name" value="RsfS"/>
    <property type="match status" value="1"/>
</dbReference>
<protein>
    <recommendedName>
        <fullName evidence="5">Ribosomal silencing factor RsfS</fullName>
    </recommendedName>
</protein>
<dbReference type="PANTHER" id="PTHR21043:SF0">
    <property type="entry name" value="MITOCHONDRIAL ASSEMBLY OF RIBOSOMAL LARGE SUBUNIT PROTEIN 1"/>
    <property type="match status" value="1"/>
</dbReference>
<comment type="subunit">
    <text evidence="5">Interacts with ribosomal protein uL14 (rplN).</text>
</comment>
<dbReference type="OrthoDB" id="9793681at2"/>